<comment type="caution">
    <text evidence="1">The sequence shown here is derived from an EMBL/GenBank/DDBJ whole genome shotgun (WGS) entry which is preliminary data.</text>
</comment>
<dbReference type="Proteomes" id="UP001341840">
    <property type="component" value="Unassembled WGS sequence"/>
</dbReference>
<protein>
    <submittedName>
        <fullName evidence="1">Uncharacterized protein</fullName>
    </submittedName>
</protein>
<proteinExistence type="predicted"/>
<evidence type="ECO:0000313" key="2">
    <source>
        <dbReference type="Proteomes" id="UP001341840"/>
    </source>
</evidence>
<reference evidence="1 2" key="1">
    <citation type="journal article" date="2023" name="Plants (Basel)">
        <title>Bridging the Gap: Combining Genomics and Transcriptomics Approaches to Understand Stylosanthes scabra, an Orphan Legume from the Brazilian Caatinga.</title>
        <authorList>
            <person name="Ferreira-Neto J.R.C."/>
            <person name="da Silva M.D."/>
            <person name="Binneck E."/>
            <person name="de Melo N.F."/>
            <person name="da Silva R.H."/>
            <person name="de Melo A.L.T.M."/>
            <person name="Pandolfi V."/>
            <person name="Bustamante F.O."/>
            <person name="Brasileiro-Vidal A.C."/>
            <person name="Benko-Iseppon A.M."/>
        </authorList>
    </citation>
    <scope>NUCLEOTIDE SEQUENCE [LARGE SCALE GENOMIC DNA]</scope>
    <source>
        <tissue evidence="1">Leaves</tissue>
    </source>
</reference>
<name>A0ABU6ZDR5_9FABA</name>
<feature type="non-terminal residue" evidence="1">
    <location>
        <position position="136"/>
    </location>
</feature>
<gene>
    <name evidence="1" type="ORF">PIB30_041642</name>
</gene>
<sequence>MEHMSNSNPSPFSTHRHCHHAVVAITPSSPSLAPAATVASPPPPSHTPHFEPWIEELQPWISHMYFSPARSTSWLMAFTIAIFKSGAMLLAILAIPILAWSFTAALSFRSIVAFVVQIQRAISPLHRSSFSSSSLR</sequence>
<accession>A0ABU6ZDR5</accession>
<evidence type="ECO:0000313" key="1">
    <source>
        <dbReference type="EMBL" id="MED6220095.1"/>
    </source>
</evidence>
<keyword evidence="2" id="KW-1185">Reference proteome</keyword>
<organism evidence="1 2">
    <name type="scientific">Stylosanthes scabra</name>
    <dbReference type="NCBI Taxonomy" id="79078"/>
    <lineage>
        <taxon>Eukaryota</taxon>
        <taxon>Viridiplantae</taxon>
        <taxon>Streptophyta</taxon>
        <taxon>Embryophyta</taxon>
        <taxon>Tracheophyta</taxon>
        <taxon>Spermatophyta</taxon>
        <taxon>Magnoliopsida</taxon>
        <taxon>eudicotyledons</taxon>
        <taxon>Gunneridae</taxon>
        <taxon>Pentapetalae</taxon>
        <taxon>rosids</taxon>
        <taxon>fabids</taxon>
        <taxon>Fabales</taxon>
        <taxon>Fabaceae</taxon>
        <taxon>Papilionoideae</taxon>
        <taxon>50 kb inversion clade</taxon>
        <taxon>dalbergioids sensu lato</taxon>
        <taxon>Dalbergieae</taxon>
        <taxon>Pterocarpus clade</taxon>
        <taxon>Stylosanthes</taxon>
    </lineage>
</organism>
<dbReference type="EMBL" id="JASCZI010272092">
    <property type="protein sequence ID" value="MED6220095.1"/>
    <property type="molecule type" value="Genomic_DNA"/>
</dbReference>